<dbReference type="OrthoDB" id="711087at2"/>
<dbReference type="InterPro" id="IPR014284">
    <property type="entry name" value="RNA_pol_sigma-70_dom"/>
</dbReference>
<dbReference type="NCBIfam" id="TIGR02937">
    <property type="entry name" value="sigma70-ECF"/>
    <property type="match status" value="1"/>
</dbReference>
<dbReference type="HOGENOM" id="CLU_047691_4_1_10"/>
<feature type="domain" description="RNA polymerase sigma-70 region 2" evidence="5">
    <location>
        <begin position="28"/>
        <end position="94"/>
    </location>
</feature>
<name>H1Y9B0_9SPHI</name>
<evidence type="ECO:0000259" key="5">
    <source>
        <dbReference type="Pfam" id="PF04542"/>
    </source>
</evidence>
<dbReference type="Pfam" id="PF08281">
    <property type="entry name" value="Sigma70_r4_2"/>
    <property type="match status" value="1"/>
</dbReference>
<evidence type="ECO:0000313" key="7">
    <source>
        <dbReference type="EMBL" id="EHQ29488.1"/>
    </source>
</evidence>
<dbReference type="Proteomes" id="UP000002774">
    <property type="component" value="Chromosome"/>
</dbReference>
<dbReference type="SUPFAM" id="SSF88659">
    <property type="entry name" value="Sigma3 and sigma4 domains of RNA polymerase sigma factors"/>
    <property type="match status" value="1"/>
</dbReference>
<dbReference type="InterPro" id="IPR036388">
    <property type="entry name" value="WH-like_DNA-bd_sf"/>
</dbReference>
<evidence type="ECO:0000259" key="6">
    <source>
        <dbReference type="Pfam" id="PF08281"/>
    </source>
</evidence>
<dbReference type="InterPro" id="IPR013325">
    <property type="entry name" value="RNA_pol_sigma_r2"/>
</dbReference>
<dbReference type="Gene3D" id="1.10.1740.10">
    <property type="match status" value="1"/>
</dbReference>
<dbReference type="PANTHER" id="PTHR43133">
    <property type="entry name" value="RNA POLYMERASE ECF-TYPE SIGMA FACTO"/>
    <property type="match status" value="1"/>
</dbReference>
<dbReference type="GO" id="GO:0006352">
    <property type="term" value="P:DNA-templated transcription initiation"/>
    <property type="evidence" value="ECO:0007669"/>
    <property type="project" value="InterPro"/>
</dbReference>
<evidence type="ECO:0000256" key="2">
    <source>
        <dbReference type="ARBA" id="ARBA00023015"/>
    </source>
</evidence>
<dbReference type="EMBL" id="CM001403">
    <property type="protein sequence ID" value="EHQ29488.1"/>
    <property type="molecule type" value="Genomic_DNA"/>
</dbReference>
<dbReference type="AlphaFoldDB" id="H1Y9B0"/>
<evidence type="ECO:0000256" key="4">
    <source>
        <dbReference type="ARBA" id="ARBA00023163"/>
    </source>
</evidence>
<dbReference type="Pfam" id="PF04542">
    <property type="entry name" value="Sigma70_r2"/>
    <property type="match status" value="1"/>
</dbReference>
<gene>
    <name evidence="7" type="ORF">Mucpa_5416</name>
</gene>
<dbReference type="Gene3D" id="1.10.10.10">
    <property type="entry name" value="Winged helix-like DNA-binding domain superfamily/Winged helix DNA-binding domain"/>
    <property type="match status" value="1"/>
</dbReference>
<proteinExistence type="inferred from homology"/>
<keyword evidence="8" id="KW-1185">Reference proteome</keyword>
<evidence type="ECO:0000256" key="1">
    <source>
        <dbReference type="ARBA" id="ARBA00010641"/>
    </source>
</evidence>
<keyword evidence="4" id="KW-0804">Transcription</keyword>
<dbReference type="STRING" id="714943.Mucpa_5416"/>
<dbReference type="InterPro" id="IPR039425">
    <property type="entry name" value="RNA_pol_sigma-70-like"/>
</dbReference>
<sequence length="198" mass="23347">MAENFKALDDDKLVYEYRNGNITAFNVLFERYFNQLYQYAFRQTQNSELSEELVMDLMLWLWTKRETIDVTGDMSSYLFKAIKNALFNHVRKKAIKSVSIELHDNDRRFVDTAADQTLAVKELREQYHLQIERLSPQRRLVFNLSREENLTYPQIAKQLNLSVKTVENHISSSLRSIRKNLAHYADLGVVLLVIKLIK</sequence>
<accession>H1Y9B0</accession>
<dbReference type="RefSeq" id="WP_008510719.1">
    <property type="nucleotide sequence ID" value="NZ_CM001403.1"/>
</dbReference>
<comment type="similarity">
    <text evidence="1">Belongs to the sigma-70 factor family. ECF subfamily.</text>
</comment>
<dbReference type="GO" id="GO:0016987">
    <property type="term" value="F:sigma factor activity"/>
    <property type="evidence" value="ECO:0007669"/>
    <property type="project" value="UniProtKB-KW"/>
</dbReference>
<dbReference type="InterPro" id="IPR013249">
    <property type="entry name" value="RNA_pol_sigma70_r4_t2"/>
</dbReference>
<protein>
    <submittedName>
        <fullName evidence="7">RNA polymerase, sigma-24 subunit, ECF subfamily</fullName>
    </submittedName>
</protein>
<dbReference type="InterPro" id="IPR013324">
    <property type="entry name" value="RNA_pol_sigma_r3/r4-like"/>
</dbReference>
<dbReference type="InterPro" id="IPR014327">
    <property type="entry name" value="RNA_pol_sigma70_bacteroid"/>
</dbReference>
<dbReference type="GO" id="GO:0003677">
    <property type="term" value="F:DNA binding"/>
    <property type="evidence" value="ECO:0007669"/>
    <property type="project" value="InterPro"/>
</dbReference>
<organism evidence="7 8">
    <name type="scientific">Mucilaginibacter paludis DSM 18603</name>
    <dbReference type="NCBI Taxonomy" id="714943"/>
    <lineage>
        <taxon>Bacteria</taxon>
        <taxon>Pseudomonadati</taxon>
        <taxon>Bacteroidota</taxon>
        <taxon>Sphingobacteriia</taxon>
        <taxon>Sphingobacteriales</taxon>
        <taxon>Sphingobacteriaceae</taxon>
        <taxon>Mucilaginibacter</taxon>
    </lineage>
</organism>
<evidence type="ECO:0000256" key="3">
    <source>
        <dbReference type="ARBA" id="ARBA00023082"/>
    </source>
</evidence>
<keyword evidence="2" id="KW-0805">Transcription regulation</keyword>
<dbReference type="NCBIfam" id="TIGR02985">
    <property type="entry name" value="Sig70_bacteroi1"/>
    <property type="match status" value="1"/>
</dbReference>
<dbReference type="eggNOG" id="COG1595">
    <property type="taxonomic scope" value="Bacteria"/>
</dbReference>
<feature type="domain" description="RNA polymerase sigma factor 70 region 4 type 2" evidence="6">
    <location>
        <begin position="125"/>
        <end position="174"/>
    </location>
</feature>
<reference evidence="7" key="1">
    <citation type="submission" date="2011-09" db="EMBL/GenBank/DDBJ databases">
        <title>The permanent draft genome of Mucilaginibacter paludis DSM 18603.</title>
        <authorList>
            <consortium name="US DOE Joint Genome Institute (JGI-PGF)"/>
            <person name="Lucas S."/>
            <person name="Han J."/>
            <person name="Lapidus A."/>
            <person name="Bruce D."/>
            <person name="Goodwin L."/>
            <person name="Pitluck S."/>
            <person name="Peters L."/>
            <person name="Kyrpides N."/>
            <person name="Mavromatis K."/>
            <person name="Ivanova N."/>
            <person name="Mikhailova N."/>
            <person name="Held B."/>
            <person name="Detter J.C."/>
            <person name="Tapia R."/>
            <person name="Han C."/>
            <person name="Land M."/>
            <person name="Hauser L."/>
            <person name="Markowitz V."/>
            <person name="Cheng J.-F."/>
            <person name="Hugenholtz P."/>
            <person name="Woyke T."/>
            <person name="Wu D."/>
            <person name="Tindall B."/>
            <person name="Brambilla E."/>
            <person name="Klenk H.-P."/>
            <person name="Eisen J.A."/>
        </authorList>
    </citation>
    <scope>NUCLEOTIDE SEQUENCE [LARGE SCALE GENOMIC DNA]</scope>
    <source>
        <strain evidence="7">DSM 18603</strain>
    </source>
</reference>
<keyword evidence="3" id="KW-0731">Sigma factor</keyword>
<dbReference type="PANTHER" id="PTHR43133:SF46">
    <property type="entry name" value="RNA POLYMERASE SIGMA-70 FACTOR ECF SUBFAMILY"/>
    <property type="match status" value="1"/>
</dbReference>
<dbReference type="InterPro" id="IPR007627">
    <property type="entry name" value="RNA_pol_sigma70_r2"/>
</dbReference>
<dbReference type="SUPFAM" id="SSF88946">
    <property type="entry name" value="Sigma2 domain of RNA polymerase sigma factors"/>
    <property type="match status" value="1"/>
</dbReference>
<evidence type="ECO:0000313" key="8">
    <source>
        <dbReference type="Proteomes" id="UP000002774"/>
    </source>
</evidence>